<dbReference type="InterPro" id="IPR043203">
    <property type="entry name" value="VGCC_Ca_Na"/>
</dbReference>
<keyword evidence="10" id="KW-1185">Reference proteome</keyword>
<dbReference type="Pfam" id="PF00520">
    <property type="entry name" value="Ion_trans"/>
    <property type="match status" value="1"/>
</dbReference>
<feature type="non-terminal residue" evidence="9">
    <location>
        <position position="466"/>
    </location>
</feature>
<evidence type="ECO:0000256" key="4">
    <source>
        <dbReference type="ARBA" id="ARBA00022989"/>
    </source>
</evidence>
<dbReference type="AlphaFoldDB" id="A0A813H2P1"/>
<dbReference type="GO" id="GO:0005509">
    <property type="term" value="F:calcium ion binding"/>
    <property type="evidence" value="ECO:0007669"/>
    <property type="project" value="InterPro"/>
</dbReference>
<dbReference type="InterPro" id="IPR011992">
    <property type="entry name" value="EF-hand-dom_pair"/>
</dbReference>
<evidence type="ECO:0000256" key="5">
    <source>
        <dbReference type="ARBA" id="ARBA00023136"/>
    </source>
</evidence>
<dbReference type="CDD" id="cd00051">
    <property type="entry name" value="EFh"/>
    <property type="match status" value="1"/>
</dbReference>
<dbReference type="OMA" id="AFRELWI"/>
<keyword evidence="4 7" id="KW-1133">Transmembrane helix</keyword>
<evidence type="ECO:0000256" key="2">
    <source>
        <dbReference type="ARBA" id="ARBA00022692"/>
    </source>
</evidence>
<dbReference type="SMART" id="SM00054">
    <property type="entry name" value="EFh"/>
    <property type="match status" value="2"/>
</dbReference>
<dbReference type="InterPro" id="IPR018247">
    <property type="entry name" value="EF_Hand_1_Ca_BS"/>
</dbReference>
<evidence type="ECO:0000313" key="9">
    <source>
        <dbReference type="EMBL" id="CAE8631902.1"/>
    </source>
</evidence>
<keyword evidence="5 7" id="KW-0472">Membrane</keyword>
<evidence type="ECO:0000313" key="10">
    <source>
        <dbReference type="Proteomes" id="UP000654075"/>
    </source>
</evidence>
<keyword evidence="3" id="KW-0106">Calcium</keyword>
<dbReference type="OrthoDB" id="436942at2759"/>
<dbReference type="SUPFAM" id="SSF47473">
    <property type="entry name" value="EF-hand"/>
    <property type="match status" value="1"/>
</dbReference>
<dbReference type="InterPro" id="IPR002048">
    <property type="entry name" value="EF_hand_dom"/>
</dbReference>
<protein>
    <recommendedName>
        <fullName evidence="8">EF-hand domain-containing protein</fullName>
    </recommendedName>
</protein>
<evidence type="ECO:0000259" key="8">
    <source>
        <dbReference type="PROSITE" id="PS50222"/>
    </source>
</evidence>
<feature type="domain" description="EF-hand" evidence="8">
    <location>
        <begin position="364"/>
        <end position="399"/>
    </location>
</feature>
<dbReference type="PANTHER" id="PTHR10037:SF62">
    <property type="entry name" value="SODIUM CHANNEL PROTEIN 60E"/>
    <property type="match status" value="1"/>
</dbReference>
<evidence type="ECO:0000256" key="1">
    <source>
        <dbReference type="ARBA" id="ARBA00004141"/>
    </source>
</evidence>
<dbReference type="PROSITE" id="PS50222">
    <property type="entry name" value="EF_HAND_2"/>
    <property type="match status" value="2"/>
</dbReference>
<accession>A0A813H2P1</accession>
<dbReference type="InterPro" id="IPR005821">
    <property type="entry name" value="Ion_trans_dom"/>
</dbReference>
<dbReference type="GO" id="GO:0005248">
    <property type="term" value="F:voltage-gated sodium channel activity"/>
    <property type="evidence" value="ECO:0007669"/>
    <property type="project" value="TreeGrafter"/>
</dbReference>
<dbReference type="PROSITE" id="PS00018">
    <property type="entry name" value="EF_HAND_1"/>
    <property type="match status" value="2"/>
</dbReference>
<gene>
    <name evidence="9" type="ORF">PGLA1383_LOCUS47903</name>
</gene>
<evidence type="ECO:0000256" key="3">
    <source>
        <dbReference type="ARBA" id="ARBA00022837"/>
    </source>
</evidence>
<dbReference type="InterPro" id="IPR027359">
    <property type="entry name" value="Volt_channel_dom_sf"/>
</dbReference>
<feature type="domain" description="EF-hand" evidence="8">
    <location>
        <begin position="404"/>
        <end position="439"/>
    </location>
</feature>
<proteinExistence type="predicted"/>
<evidence type="ECO:0000256" key="7">
    <source>
        <dbReference type="SAM" id="Phobius"/>
    </source>
</evidence>
<dbReference type="GO" id="GO:0001518">
    <property type="term" value="C:voltage-gated sodium channel complex"/>
    <property type="evidence" value="ECO:0007669"/>
    <property type="project" value="TreeGrafter"/>
</dbReference>
<dbReference type="EMBL" id="CAJNNV010030240">
    <property type="protein sequence ID" value="CAE8631902.1"/>
    <property type="molecule type" value="Genomic_DNA"/>
</dbReference>
<feature type="transmembrane region" description="Helical" evidence="7">
    <location>
        <begin position="241"/>
        <end position="263"/>
    </location>
</feature>
<feature type="transmembrane region" description="Helical" evidence="7">
    <location>
        <begin position="87"/>
        <end position="109"/>
    </location>
</feature>
<comment type="caution">
    <text evidence="9">The sequence shown here is derived from an EMBL/GenBank/DDBJ whole genome shotgun (WGS) entry which is preliminary data.</text>
</comment>
<feature type="compositionally biased region" description="Basic and acidic residues" evidence="6">
    <location>
        <begin position="28"/>
        <end position="38"/>
    </location>
</feature>
<dbReference type="Gene3D" id="1.10.238.10">
    <property type="entry name" value="EF-hand"/>
    <property type="match status" value="1"/>
</dbReference>
<dbReference type="Gene3D" id="1.20.120.350">
    <property type="entry name" value="Voltage-gated potassium channels. Chain C"/>
    <property type="match status" value="1"/>
</dbReference>
<dbReference type="Proteomes" id="UP000654075">
    <property type="component" value="Unassembled WGS sequence"/>
</dbReference>
<dbReference type="SUPFAM" id="SSF81324">
    <property type="entry name" value="Voltage-gated potassium channels"/>
    <property type="match status" value="1"/>
</dbReference>
<organism evidence="9 10">
    <name type="scientific">Polarella glacialis</name>
    <name type="common">Dinoflagellate</name>
    <dbReference type="NCBI Taxonomy" id="89957"/>
    <lineage>
        <taxon>Eukaryota</taxon>
        <taxon>Sar</taxon>
        <taxon>Alveolata</taxon>
        <taxon>Dinophyceae</taxon>
        <taxon>Suessiales</taxon>
        <taxon>Suessiaceae</taxon>
        <taxon>Polarella</taxon>
    </lineage>
</organism>
<reference evidence="9" key="1">
    <citation type="submission" date="2021-02" db="EMBL/GenBank/DDBJ databases">
        <authorList>
            <person name="Dougan E. K."/>
            <person name="Rhodes N."/>
            <person name="Thang M."/>
            <person name="Chan C."/>
        </authorList>
    </citation>
    <scope>NUCLEOTIDE SEQUENCE</scope>
</reference>
<dbReference type="Gene3D" id="1.10.287.70">
    <property type="match status" value="1"/>
</dbReference>
<dbReference type="PANTHER" id="PTHR10037">
    <property type="entry name" value="VOLTAGE-GATED CATION CHANNEL CALCIUM AND SODIUM"/>
    <property type="match status" value="1"/>
</dbReference>
<sequence>FKTEVQQLQAEEYSEEEEGGTDVLLDLSEEKRKREEAERKRISQVEFQHRMDEEGVGNRAANFRRVLTSKVDPSHFTGVRLQLHRLLTWWVFDTVIGMVIVFNAVTIGLETQAKAAKPFGCDMDCNGCLDPLAKCTTIPAWLDTCDTVFLVVYTIEISLRFYVYGIFALRSNWIKFDLFLVSTSFLDKILKEFAVKNDILAQLMLVRMLRLARLARAIRLMVQFRVLWQLVQGLMHSMGTLIWTFLLLMIMMYVFAIVGMEFIQLDASLPMEDPYNVAASENFGDFLDAFLTILQILSMDSIASMYRPLIKKNIWIFFYFITGILVMAIALMNLVTAVMVNSSLEQAGEDKEAKRAWEKARKEKQLEHLKVLFLDMDEDGSGELSLDELELAPEEMKQTLKEIAGTDDLPALFEMLDFDGGGSLGVDEFCDGCLKAENKDKPLELARLVMQCTEILANTKDTMSLF</sequence>
<feature type="region of interest" description="Disordered" evidence="6">
    <location>
        <begin position="1"/>
        <end position="38"/>
    </location>
</feature>
<evidence type="ECO:0000256" key="6">
    <source>
        <dbReference type="SAM" id="MobiDB-lite"/>
    </source>
</evidence>
<keyword evidence="2 7" id="KW-0812">Transmembrane</keyword>
<comment type="subcellular location">
    <subcellularLocation>
        <location evidence="1">Membrane</location>
        <topology evidence="1">Multi-pass membrane protein</topology>
    </subcellularLocation>
</comment>
<name>A0A813H2P1_POLGL</name>
<feature type="transmembrane region" description="Helical" evidence="7">
    <location>
        <begin position="314"/>
        <end position="335"/>
    </location>
</feature>